<reference evidence="2 3" key="1">
    <citation type="submission" date="2018-08" db="EMBL/GenBank/DDBJ databases">
        <title>A genome reference for cultivated species of the human gut microbiota.</title>
        <authorList>
            <person name="Zou Y."/>
            <person name="Xue W."/>
            <person name="Luo G."/>
        </authorList>
    </citation>
    <scope>NUCLEOTIDE SEQUENCE [LARGE SCALE GENOMIC DNA]</scope>
    <source>
        <strain evidence="2 3">AF39-6AC</strain>
    </source>
</reference>
<dbReference type="Gene3D" id="2.60.40.2630">
    <property type="match status" value="1"/>
</dbReference>
<gene>
    <name evidence="2" type="ORF">DW042_12075</name>
</gene>
<name>A0A415HQT9_9BACE</name>
<feature type="chain" id="PRO_5019286890" evidence="1">
    <location>
        <begin position="21"/>
        <end position="300"/>
    </location>
</feature>
<evidence type="ECO:0000313" key="2">
    <source>
        <dbReference type="EMBL" id="RHK96137.1"/>
    </source>
</evidence>
<sequence>MKKILFPFALTLLLFASCNNDENETGTDNGRTPATFSADISLTRASLSTWDPADAIGIYMLDAGTTNISESAANRKYLTPDTDGKFSPAVTDQTIYFPVDGTRKVDFVAYYPYTAGLTGNMYKADISTQDTPASIDLMTARIASTADEPLDKDHTTVVFTFGHRLSRVEVNVEAGDGFTDADLAGLTITLSNQPLKADFELLTDKLTPGSETGTITLNTAANGQRASAIILPQEELTGRTLTFTMKDNSIFTWNVETDRTFETGKKTVFNIRLARAGIEVITSIQAWGIQGTVNGDIIQQ</sequence>
<dbReference type="InterPro" id="IPR042278">
    <property type="entry name" value="Mfa-like_1_N"/>
</dbReference>
<dbReference type="EMBL" id="QROC01000014">
    <property type="protein sequence ID" value="RHK96137.1"/>
    <property type="molecule type" value="Genomic_DNA"/>
</dbReference>
<comment type="caution">
    <text evidence="2">The sequence shown here is derived from an EMBL/GenBank/DDBJ whole genome shotgun (WGS) entry which is preliminary data.</text>
</comment>
<protein>
    <submittedName>
        <fullName evidence="2">Fimbrillin family protein</fullName>
    </submittedName>
</protein>
<dbReference type="AlphaFoldDB" id="A0A415HQT9"/>
<dbReference type="CDD" id="cd13120">
    <property type="entry name" value="BF2867_like_N"/>
    <property type="match status" value="1"/>
</dbReference>
<dbReference type="RefSeq" id="WP_118407859.1">
    <property type="nucleotide sequence ID" value="NZ_QROC01000014.1"/>
</dbReference>
<evidence type="ECO:0000313" key="3">
    <source>
        <dbReference type="Proteomes" id="UP000284417"/>
    </source>
</evidence>
<dbReference type="InterPro" id="IPR025049">
    <property type="entry name" value="Mfa-like_1"/>
</dbReference>
<dbReference type="PROSITE" id="PS51257">
    <property type="entry name" value="PROKAR_LIPOPROTEIN"/>
    <property type="match status" value="1"/>
</dbReference>
<dbReference type="Proteomes" id="UP000284417">
    <property type="component" value="Unassembled WGS sequence"/>
</dbReference>
<keyword evidence="1" id="KW-0732">Signal</keyword>
<proteinExistence type="predicted"/>
<accession>A0A415HQT9</accession>
<dbReference type="CDD" id="cd13121">
    <property type="entry name" value="BF2867_like_C"/>
    <property type="match status" value="1"/>
</dbReference>
<dbReference type="Gene3D" id="2.60.40.2620">
    <property type="entry name" value="Fimbrillin-like"/>
    <property type="match status" value="1"/>
</dbReference>
<dbReference type="Pfam" id="PF13149">
    <property type="entry name" value="Mfa_like_1"/>
    <property type="match status" value="1"/>
</dbReference>
<evidence type="ECO:0000256" key="1">
    <source>
        <dbReference type="SAM" id="SignalP"/>
    </source>
</evidence>
<feature type="signal peptide" evidence="1">
    <location>
        <begin position="1"/>
        <end position="20"/>
    </location>
</feature>
<organism evidence="2 3">
    <name type="scientific">Bacteroides xylanisolvens</name>
    <dbReference type="NCBI Taxonomy" id="371601"/>
    <lineage>
        <taxon>Bacteria</taxon>
        <taxon>Pseudomonadati</taxon>
        <taxon>Bacteroidota</taxon>
        <taxon>Bacteroidia</taxon>
        <taxon>Bacteroidales</taxon>
        <taxon>Bacteroidaceae</taxon>
        <taxon>Bacteroides</taxon>
    </lineage>
</organism>